<dbReference type="AlphaFoldDB" id="D6WDI7"/>
<dbReference type="Gene3D" id="3.30.420.10">
    <property type="entry name" value="Ribonuclease H-like superfamily/Ribonuclease H"/>
    <property type="match status" value="1"/>
</dbReference>
<reference evidence="1 2" key="1">
    <citation type="journal article" date="2008" name="Nature">
        <title>The genome of the model beetle and pest Tribolium castaneum.</title>
        <authorList>
            <consortium name="Tribolium Genome Sequencing Consortium"/>
            <person name="Richards S."/>
            <person name="Gibbs R.A."/>
            <person name="Weinstock G.M."/>
            <person name="Brown S.J."/>
            <person name="Denell R."/>
            <person name="Beeman R.W."/>
            <person name="Gibbs R."/>
            <person name="Beeman R.W."/>
            <person name="Brown S.J."/>
            <person name="Bucher G."/>
            <person name="Friedrich M."/>
            <person name="Grimmelikhuijzen C.J."/>
            <person name="Klingler M."/>
            <person name="Lorenzen M."/>
            <person name="Richards S."/>
            <person name="Roth S."/>
            <person name="Schroder R."/>
            <person name="Tautz D."/>
            <person name="Zdobnov E.M."/>
            <person name="Muzny D."/>
            <person name="Gibbs R.A."/>
            <person name="Weinstock G.M."/>
            <person name="Attaway T."/>
            <person name="Bell S."/>
            <person name="Buhay C.J."/>
            <person name="Chandrabose M.N."/>
            <person name="Chavez D."/>
            <person name="Clerk-Blankenburg K.P."/>
            <person name="Cree A."/>
            <person name="Dao M."/>
            <person name="Davis C."/>
            <person name="Chacko J."/>
            <person name="Dinh H."/>
            <person name="Dugan-Rocha S."/>
            <person name="Fowler G."/>
            <person name="Garner T.T."/>
            <person name="Garnes J."/>
            <person name="Gnirke A."/>
            <person name="Hawes A."/>
            <person name="Hernandez J."/>
            <person name="Hines S."/>
            <person name="Holder M."/>
            <person name="Hume J."/>
            <person name="Jhangiani S.N."/>
            <person name="Joshi V."/>
            <person name="Khan Z.M."/>
            <person name="Jackson L."/>
            <person name="Kovar C."/>
            <person name="Kowis A."/>
            <person name="Lee S."/>
            <person name="Lewis L.R."/>
            <person name="Margolis J."/>
            <person name="Morgan M."/>
            <person name="Nazareth L.V."/>
            <person name="Nguyen N."/>
            <person name="Okwuonu G."/>
            <person name="Parker D."/>
            <person name="Richards S."/>
            <person name="Ruiz S.J."/>
            <person name="Santibanez J."/>
            <person name="Savard J."/>
            <person name="Scherer S.E."/>
            <person name="Schneider B."/>
            <person name="Sodergren E."/>
            <person name="Tautz D."/>
            <person name="Vattahil S."/>
            <person name="Villasana D."/>
            <person name="White C.S."/>
            <person name="Wright R."/>
            <person name="Park Y."/>
            <person name="Beeman R.W."/>
            <person name="Lord J."/>
            <person name="Oppert B."/>
            <person name="Lorenzen M."/>
            <person name="Brown S."/>
            <person name="Wang L."/>
            <person name="Savard J."/>
            <person name="Tautz D."/>
            <person name="Richards S."/>
            <person name="Weinstock G."/>
            <person name="Gibbs R.A."/>
            <person name="Liu Y."/>
            <person name="Worley K."/>
            <person name="Weinstock G."/>
            <person name="Elsik C.G."/>
            <person name="Reese J.T."/>
            <person name="Elhaik E."/>
            <person name="Landan G."/>
            <person name="Graur D."/>
            <person name="Arensburger P."/>
            <person name="Atkinson P."/>
            <person name="Beeman R.W."/>
            <person name="Beidler J."/>
            <person name="Brown S.J."/>
            <person name="Demuth J.P."/>
            <person name="Drury D.W."/>
            <person name="Du Y.Z."/>
            <person name="Fujiwara H."/>
            <person name="Lorenzen M."/>
            <person name="Maselli V."/>
            <person name="Osanai M."/>
            <person name="Park Y."/>
            <person name="Robertson H.M."/>
            <person name="Tu Z."/>
            <person name="Wang J.J."/>
            <person name="Wang S."/>
            <person name="Richards S."/>
            <person name="Song H."/>
            <person name="Zhang L."/>
            <person name="Sodergren E."/>
            <person name="Werner D."/>
            <person name="Stanke M."/>
            <person name="Morgenstern B."/>
            <person name="Solovyev V."/>
            <person name="Kosarev P."/>
            <person name="Brown G."/>
            <person name="Chen H.C."/>
            <person name="Ermolaeva O."/>
            <person name="Hlavina W."/>
            <person name="Kapustin Y."/>
            <person name="Kiryutin B."/>
            <person name="Kitts P."/>
            <person name="Maglott D."/>
            <person name="Pruitt K."/>
            <person name="Sapojnikov V."/>
            <person name="Souvorov A."/>
            <person name="Mackey A.J."/>
            <person name="Waterhouse R.M."/>
            <person name="Wyder S."/>
            <person name="Zdobnov E.M."/>
            <person name="Zdobnov E.M."/>
            <person name="Wyder S."/>
            <person name="Kriventseva E.V."/>
            <person name="Kadowaki T."/>
            <person name="Bork P."/>
            <person name="Aranda M."/>
            <person name="Bao R."/>
            <person name="Beermann A."/>
            <person name="Berns N."/>
            <person name="Bolognesi R."/>
            <person name="Bonneton F."/>
            <person name="Bopp D."/>
            <person name="Brown S.J."/>
            <person name="Bucher G."/>
            <person name="Butts T."/>
            <person name="Chaumot A."/>
            <person name="Denell R.E."/>
            <person name="Ferrier D.E."/>
            <person name="Friedrich M."/>
            <person name="Gordon C.M."/>
            <person name="Jindra M."/>
            <person name="Klingler M."/>
            <person name="Lan Q."/>
            <person name="Lattorff H.M."/>
            <person name="Laudet V."/>
            <person name="von Levetsow C."/>
            <person name="Liu Z."/>
            <person name="Lutz R."/>
            <person name="Lynch J.A."/>
            <person name="da Fonseca R.N."/>
            <person name="Posnien N."/>
            <person name="Reuter R."/>
            <person name="Roth S."/>
            <person name="Savard J."/>
            <person name="Schinko J.B."/>
            <person name="Schmitt C."/>
            <person name="Schoppmeier M."/>
            <person name="Schroder R."/>
            <person name="Shippy T.D."/>
            <person name="Simonnet F."/>
            <person name="Marques-Souza H."/>
            <person name="Tautz D."/>
            <person name="Tomoyasu Y."/>
            <person name="Trauner J."/>
            <person name="Van der Zee M."/>
            <person name="Vervoort M."/>
            <person name="Wittkopp N."/>
            <person name="Wimmer E.A."/>
            <person name="Yang X."/>
            <person name="Jones A.K."/>
            <person name="Sattelle D.B."/>
            <person name="Ebert P.R."/>
            <person name="Nelson D."/>
            <person name="Scott J.G."/>
            <person name="Beeman R.W."/>
            <person name="Muthukrishnan S."/>
            <person name="Kramer K.J."/>
            <person name="Arakane Y."/>
            <person name="Beeman R.W."/>
            <person name="Zhu Q."/>
            <person name="Hogenkamp D."/>
            <person name="Dixit R."/>
            <person name="Oppert B."/>
            <person name="Jiang H."/>
            <person name="Zou Z."/>
            <person name="Marshall J."/>
            <person name="Elpidina E."/>
            <person name="Vinokurov K."/>
            <person name="Oppert C."/>
            <person name="Zou Z."/>
            <person name="Evans J."/>
            <person name="Lu Z."/>
            <person name="Zhao P."/>
            <person name="Sumathipala N."/>
            <person name="Altincicek B."/>
            <person name="Vilcinskas A."/>
            <person name="Williams M."/>
            <person name="Hultmark D."/>
            <person name="Hetru C."/>
            <person name="Jiang H."/>
            <person name="Grimmelikhuijzen C.J."/>
            <person name="Hauser F."/>
            <person name="Cazzamali G."/>
            <person name="Williamson M."/>
            <person name="Park Y."/>
            <person name="Li B."/>
            <person name="Tanaka Y."/>
            <person name="Predel R."/>
            <person name="Neupert S."/>
            <person name="Schachtner J."/>
            <person name="Verleyen P."/>
            <person name="Raible F."/>
            <person name="Bork P."/>
            <person name="Friedrich M."/>
            <person name="Walden K.K."/>
            <person name="Robertson H.M."/>
            <person name="Angeli S."/>
            <person name="Foret S."/>
            <person name="Bucher G."/>
            <person name="Schuetz S."/>
            <person name="Maleszka R."/>
            <person name="Wimmer E.A."/>
            <person name="Beeman R.W."/>
            <person name="Lorenzen M."/>
            <person name="Tomoyasu Y."/>
            <person name="Miller S.C."/>
            <person name="Grossmann D."/>
            <person name="Bucher G."/>
        </authorList>
    </citation>
    <scope>NUCLEOTIDE SEQUENCE [LARGE SCALE GENOMIC DNA]</scope>
    <source>
        <strain evidence="1 2">Georgia GA2</strain>
    </source>
</reference>
<dbReference type="EMBL" id="KQ971322">
    <property type="protein sequence ID" value="EEZ99969.1"/>
    <property type="molecule type" value="Genomic_DNA"/>
</dbReference>
<dbReference type="PhylomeDB" id="D6WDI7"/>
<evidence type="ECO:0008006" key="3">
    <source>
        <dbReference type="Google" id="ProtNLM"/>
    </source>
</evidence>
<accession>D6WDI7</accession>
<organism evidence="1 2">
    <name type="scientific">Tribolium castaneum</name>
    <name type="common">Red flour beetle</name>
    <dbReference type="NCBI Taxonomy" id="7070"/>
    <lineage>
        <taxon>Eukaryota</taxon>
        <taxon>Metazoa</taxon>
        <taxon>Ecdysozoa</taxon>
        <taxon>Arthropoda</taxon>
        <taxon>Hexapoda</taxon>
        <taxon>Insecta</taxon>
        <taxon>Pterygota</taxon>
        <taxon>Neoptera</taxon>
        <taxon>Endopterygota</taxon>
        <taxon>Coleoptera</taxon>
        <taxon>Polyphaga</taxon>
        <taxon>Cucujiformia</taxon>
        <taxon>Tenebrionidae</taxon>
        <taxon>Tenebrionidae incertae sedis</taxon>
        <taxon>Tribolium</taxon>
    </lineage>
</organism>
<dbReference type="Proteomes" id="UP000007266">
    <property type="component" value="Linkage group 3"/>
</dbReference>
<dbReference type="InterPro" id="IPR036397">
    <property type="entry name" value="RNaseH_sf"/>
</dbReference>
<reference evidence="1 2" key="2">
    <citation type="journal article" date="2010" name="Nucleic Acids Res.">
        <title>BeetleBase in 2010: revisions to provide comprehensive genomic information for Tribolium castaneum.</title>
        <authorList>
            <person name="Kim H.S."/>
            <person name="Murphy T."/>
            <person name="Xia J."/>
            <person name="Caragea D."/>
            <person name="Park Y."/>
            <person name="Beeman R.W."/>
            <person name="Lorenzen M.D."/>
            <person name="Butcher S."/>
            <person name="Manak J.R."/>
            <person name="Brown S.J."/>
        </authorList>
    </citation>
    <scope>GENOME REANNOTATION</scope>
    <source>
        <strain evidence="1 2">Georgia GA2</strain>
    </source>
</reference>
<protein>
    <recommendedName>
        <fullName evidence="3">DUF4817 domain-containing protein</fullName>
    </recommendedName>
</protein>
<dbReference type="eggNOG" id="ENOG502RT4X">
    <property type="taxonomic scope" value="Eukaryota"/>
</dbReference>
<keyword evidence="2" id="KW-1185">Reference proteome</keyword>
<dbReference type="GO" id="GO:0003676">
    <property type="term" value="F:nucleic acid binding"/>
    <property type="evidence" value="ECO:0007669"/>
    <property type="project" value="InterPro"/>
</dbReference>
<dbReference type="PANTHER" id="PTHR47326:SF1">
    <property type="entry name" value="HTH PSQ-TYPE DOMAIN-CONTAINING PROTEIN"/>
    <property type="match status" value="1"/>
</dbReference>
<sequence length="285" mass="33476">MVYTSEQKAFLLESYFRNGEKVNGVWKYSIQPCLEEFREAFPEVVIVYEEFKNTLHRNVNLFRGTASTSRKEGSGRPTERTEEVIHATQEILEQDPKTSIRHLSQQVELSVGTCHKLLRKDLHVYPYRVQSVQELQPVDSLGDYRTLTAVRYREEILTPFIEELHDDELREGLFQQDGATAHCTAETLDFLRTFFDDRIISRNTANDYPPRSCDLTPCDFYLWPRIKNSIFVTPIPTIDELRRRIQQKIDEINENPLELGNVLNSVRRRCVMCVEQQGRHFQQFL</sequence>
<evidence type="ECO:0000313" key="1">
    <source>
        <dbReference type="EMBL" id="EEZ99969.1"/>
    </source>
</evidence>
<evidence type="ECO:0000313" key="2">
    <source>
        <dbReference type="Proteomes" id="UP000007266"/>
    </source>
</evidence>
<dbReference type="HOGENOM" id="CLU_033666_11_0_1"/>
<gene>
    <name evidence="1" type="primary">GLEAN_02765</name>
    <name evidence="1" type="ORF">TcasGA2_TC002765</name>
</gene>
<proteinExistence type="predicted"/>
<name>D6WDI7_TRICA</name>
<dbReference type="PANTHER" id="PTHR47326">
    <property type="entry name" value="TRANSPOSABLE ELEMENT TC3 TRANSPOSASE-LIKE PROTEIN"/>
    <property type="match status" value="1"/>
</dbReference>